<feature type="transmembrane region" description="Helical" evidence="2">
    <location>
        <begin position="51"/>
        <end position="74"/>
    </location>
</feature>
<evidence type="ECO:0000256" key="1">
    <source>
        <dbReference type="SAM" id="MobiDB-lite"/>
    </source>
</evidence>
<accession>A0A922I3A2</accession>
<dbReference type="EMBL" id="ASGP02000003">
    <property type="protein sequence ID" value="KAH9517231.1"/>
    <property type="molecule type" value="Genomic_DNA"/>
</dbReference>
<evidence type="ECO:0000313" key="3">
    <source>
        <dbReference type="EMBL" id="KAH7646674.1"/>
    </source>
</evidence>
<reference evidence="4" key="1">
    <citation type="submission" date="2013-05" db="EMBL/GenBank/DDBJ databases">
        <authorList>
            <person name="Yim A.K.Y."/>
            <person name="Chan T.F."/>
            <person name="Ji K.M."/>
            <person name="Liu X.Y."/>
            <person name="Zhou J.W."/>
            <person name="Li R.Q."/>
            <person name="Yang K.Y."/>
            <person name="Li J."/>
            <person name="Li M."/>
            <person name="Law P.T.W."/>
            <person name="Wu Y.L."/>
            <person name="Cai Z.L."/>
            <person name="Qin H."/>
            <person name="Bao Y."/>
            <person name="Leung R.K.K."/>
            <person name="Ng P.K.S."/>
            <person name="Zou J."/>
            <person name="Zhong X.J."/>
            <person name="Ran P.X."/>
            <person name="Zhong N.S."/>
            <person name="Liu Z.G."/>
            <person name="Tsui S.K.W."/>
        </authorList>
    </citation>
    <scope>NUCLEOTIDE SEQUENCE</scope>
    <source>
        <strain evidence="4">Derf</strain>
        <tissue evidence="4">Whole organism</tissue>
    </source>
</reference>
<name>A0A922I3A2_DERFA</name>
<sequence length="128" mass="15331">MNNDFEEYIQTKLGPIKQYDSEDFLQLIAFISEYSYHFRIAEMLNIPFRQWLWFIIGLLIGEIIILWIIMAILVERLYVLAEFENDCQRRSKQQRRSVLLPPNMKINFNTNNSNDDDLQSKNYSSSQL</sequence>
<reference evidence="3" key="3">
    <citation type="journal article" date="2021" name="World Allergy Organ. J.">
        <title>Chromosome-level assembly of Dermatophagoides farinae genome and transcriptome reveals two novel allergens Der f 37 and Der f 39.</title>
        <authorList>
            <person name="Chen J."/>
            <person name="Cai Z."/>
            <person name="Fan D."/>
            <person name="Hu J."/>
            <person name="Hou Y."/>
            <person name="He Y."/>
            <person name="Zhang Z."/>
            <person name="Zhao Z."/>
            <person name="Gao P."/>
            <person name="Hu W."/>
            <person name="Sun J."/>
            <person name="Li J."/>
            <person name="Ji K."/>
        </authorList>
    </citation>
    <scope>NUCLEOTIDE SEQUENCE</scope>
    <source>
        <strain evidence="3">JKM2019</strain>
    </source>
</reference>
<proteinExistence type="predicted"/>
<feature type="region of interest" description="Disordered" evidence="1">
    <location>
        <begin position="107"/>
        <end position="128"/>
    </location>
</feature>
<dbReference type="Proteomes" id="UP000828236">
    <property type="component" value="Unassembled WGS sequence"/>
</dbReference>
<gene>
    <name evidence="4" type="ORF">DERF_007913</name>
    <name evidence="3" type="ORF">HUG17_2212</name>
</gene>
<protein>
    <submittedName>
        <fullName evidence="4">Uncharacterized protein</fullName>
    </submittedName>
</protein>
<reference evidence="3" key="2">
    <citation type="submission" date="2020-06" db="EMBL/GenBank/DDBJ databases">
        <authorList>
            <person name="Ji K."/>
            <person name="Li J."/>
        </authorList>
    </citation>
    <scope>NUCLEOTIDE SEQUENCE</scope>
    <source>
        <strain evidence="3">JKM2019</strain>
        <tissue evidence="3">Whole body</tissue>
    </source>
</reference>
<keyword evidence="2" id="KW-1133">Transmembrane helix</keyword>
<comment type="caution">
    <text evidence="4">The sequence shown here is derived from an EMBL/GenBank/DDBJ whole genome shotgun (WGS) entry which is preliminary data.</text>
</comment>
<evidence type="ECO:0000313" key="4">
    <source>
        <dbReference type="EMBL" id="KAH9517231.1"/>
    </source>
</evidence>
<keyword evidence="2" id="KW-0472">Membrane</keyword>
<keyword evidence="2" id="KW-0812">Transmembrane</keyword>
<organism evidence="4 5">
    <name type="scientific">Dermatophagoides farinae</name>
    <name type="common">American house dust mite</name>
    <dbReference type="NCBI Taxonomy" id="6954"/>
    <lineage>
        <taxon>Eukaryota</taxon>
        <taxon>Metazoa</taxon>
        <taxon>Ecdysozoa</taxon>
        <taxon>Arthropoda</taxon>
        <taxon>Chelicerata</taxon>
        <taxon>Arachnida</taxon>
        <taxon>Acari</taxon>
        <taxon>Acariformes</taxon>
        <taxon>Sarcoptiformes</taxon>
        <taxon>Astigmata</taxon>
        <taxon>Psoroptidia</taxon>
        <taxon>Analgoidea</taxon>
        <taxon>Pyroglyphidae</taxon>
        <taxon>Dermatophagoidinae</taxon>
        <taxon>Dermatophagoides</taxon>
    </lineage>
</organism>
<reference evidence="4" key="4">
    <citation type="journal article" date="2022" name="Res Sq">
        <title>Comparative Genomics Reveals Insights into the Divergent Evolution of Astigmatic Mites and Household Pest Adaptations.</title>
        <authorList>
            <person name="Xiong Q."/>
            <person name="Wan A.T.-Y."/>
            <person name="Liu X.-Y."/>
            <person name="Fung C.S.-H."/>
            <person name="Xiao X."/>
            <person name="Malainual N."/>
            <person name="Hou J."/>
            <person name="Wang L."/>
            <person name="Wang M."/>
            <person name="Yang K."/>
            <person name="Cui Y."/>
            <person name="Leung E."/>
            <person name="Nong W."/>
            <person name="Shin S.-K."/>
            <person name="Au S."/>
            <person name="Jeong K.Y."/>
            <person name="Chew F.T."/>
            <person name="Hui J."/>
            <person name="Leung T.F."/>
            <person name="Tungtrongchitr A."/>
            <person name="Zhong N."/>
            <person name="Liu Z."/>
            <person name="Tsui S."/>
        </authorList>
    </citation>
    <scope>NUCLEOTIDE SEQUENCE</scope>
    <source>
        <strain evidence="4">Derf</strain>
        <tissue evidence="4">Whole organism</tissue>
    </source>
</reference>
<evidence type="ECO:0000313" key="5">
    <source>
        <dbReference type="Proteomes" id="UP000790347"/>
    </source>
</evidence>
<evidence type="ECO:0000256" key="2">
    <source>
        <dbReference type="SAM" id="Phobius"/>
    </source>
</evidence>
<keyword evidence="5" id="KW-1185">Reference proteome</keyword>
<dbReference type="AlphaFoldDB" id="A0A922I3A2"/>
<dbReference type="EMBL" id="SDOV01000001">
    <property type="protein sequence ID" value="KAH7646674.1"/>
    <property type="molecule type" value="Genomic_DNA"/>
</dbReference>
<dbReference type="Proteomes" id="UP000790347">
    <property type="component" value="Unassembled WGS sequence"/>
</dbReference>